<keyword evidence="3" id="KW-1185">Reference proteome</keyword>
<accession>A0A2S7WAJ2</accession>
<gene>
    <name evidence="2" type="ORF">BTO13_02945</name>
</gene>
<name>A0A2S7WAJ2_9FLAO</name>
<organism evidence="2 3">
    <name type="scientific">Polaribacter gangjinensis</name>
    <dbReference type="NCBI Taxonomy" id="574710"/>
    <lineage>
        <taxon>Bacteria</taxon>
        <taxon>Pseudomonadati</taxon>
        <taxon>Bacteroidota</taxon>
        <taxon>Flavobacteriia</taxon>
        <taxon>Flavobacteriales</taxon>
        <taxon>Flavobacteriaceae</taxon>
    </lineage>
</organism>
<keyword evidence="1" id="KW-0472">Membrane</keyword>
<protein>
    <submittedName>
        <fullName evidence="2">Uncharacterized protein</fullName>
    </submittedName>
</protein>
<feature type="transmembrane region" description="Helical" evidence="1">
    <location>
        <begin position="51"/>
        <end position="71"/>
    </location>
</feature>
<evidence type="ECO:0000313" key="2">
    <source>
        <dbReference type="EMBL" id="PQJ74291.1"/>
    </source>
</evidence>
<dbReference type="AlphaFoldDB" id="A0A2S7WAJ2"/>
<evidence type="ECO:0000256" key="1">
    <source>
        <dbReference type="SAM" id="Phobius"/>
    </source>
</evidence>
<dbReference type="Proteomes" id="UP000237608">
    <property type="component" value="Unassembled WGS sequence"/>
</dbReference>
<evidence type="ECO:0000313" key="3">
    <source>
        <dbReference type="Proteomes" id="UP000237608"/>
    </source>
</evidence>
<reference evidence="2 3" key="1">
    <citation type="submission" date="2016-12" db="EMBL/GenBank/DDBJ databases">
        <title>Trade-off between light-utilization and light-protection in marine flavobacteria.</title>
        <authorList>
            <person name="Kumagai Y."/>
            <person name="Yoshizawa S."/>
            <person name="Kogure K."/>
            <person name="Iwasaki W."/>
        </authorList>
    </citation>
    <scope>NUCLEOTIDE SEQUENCE [LARGE SCALE GENOMIC DNA]</scope>
    <source>
        <strain evidence="2 3">KCTC 22729</strain>
    </source>
</reference>
<comment type="caution">
    <text evidence="2">The sequence shown here is derived from an EMBL/GenBank/DDBJ whole genome shotgun (WGS) entry which is preliminary data.</text>
</comment>
<sequence>MYKNNSGLGCNSNRYFTLIMYITNRKVVSINPLLLIHANPSKHVEPKNMRIKITIVLCLLTVSVTYGQYAWTKGKLVLLTGDTLIGYIKLPMISKDLITINGKEKVKYRKNKNYKNVKYDETQVKKVIFINADSEIALYEYVQTSKNTKGLFKVISAGKATLYARSVSLTTTTPTYMGGAYGGTWNYNYSFKDFSEFYVKRENEEIASPMITARISSSFKKRAMEYFADCPYLVAKLDEKRYTKEDIKDVVDKYNECQ</sequence>
<keyword evidence="1" id="KW-0812">Transmembrane</keyword>
<dbReference type="EMBL" id="MSCL01000001">
    <property type="protein sequence ID" value="PQJ74291.1"/>
    <property type="molecule type" value="Genomic_DNA"/>
</dbReference>
<proteinExistence type="predicted"/>
<keyword evidence="1" id="KW-1133">Transmembrane helix</keyword>